<evidence type="ECO:0008006" key="3">
    <source>
        <dbReference type="Google" id="ProtNLM"/>
    </source>
</evidence>
<dbReference type="Pfam" id="PF13589">
    <property type="entry name" value="HATPase_c_3"/>
    <property type="match status" value="1"/>
</dbReference>
<dbReference type="InterPro" id="IPR033379">
    <property type="entry name" value="Acid_Pase_AS"/>
</dbReference>
<proteinExistence type="predicted"/>
<protein>
    <recommendedName>
        <fullName evidence="3">Histidine kinase/DNA gyrase B/HSP90-like ATPase</fullName>
    </recommendedName>
</protein>
<evidence type="ECO:0000313" key="2">
    <source>
        <dbReference type="Proteomes" id="UP000624325"/>
    </source>
</evidence>
<dbReference type="Gene3D" id="3.30.565.10">
    <property type="entry name" value="Histidine kinase-like ATPase, C-terminal domain"/>
    <property type="match status" value="1"/>
</dbReference>
<organism evidence="1 2">
    <name type="scientific">Asanoa iriomotensis</name>
    <dbReference type="NCBI Taxonomy" id="234613"/>
    <lineage>
        <taxon>Bacteria</taxon>
        <taxon>Bacillati</taxon>
        <taxon>Actinomycetota</taxon>
        <taxon>Actinomycetes</taxon>
        <taxon>Micromonosporales</taxon>
        <taxon>Micromonosporaceae</taxon>
        <taxon>Asanoa</taxon>
    </lineage>
</organism>
<accession>A0ABQ4C6B8</accession>
<dbReference type="Proteomes" id="UP000624325">
    <property type="component" value="Unassembled WGS sequence"/>
</dbReference>
<dbReference type="PROSITE" id="PS00778">
    <property type="entry name" value="HIS_ACID_PHOSPHAT_2"/>
    <property type="match status" value="1"/>
</dbReference>
<evidence type="ECO:0000313" key="1">
    <source>
        <dbReference type="EMBL" id="GIF58326.1"/>
    </source>
</evidence>
<reference evidence="1 2" key="1">
    <citation type="submission" date="2021-01" db="EMBL/GenBank/DDBJ databases">
        <title>Whole genome shotgun sequence of Asanoa iriomotensis NBRC 100142.</title>
        <authorList>
            <person name="Komaki H."/>
            <person name="Tamura T."/>
        </authorList>
    </citation>
    <scope>NUCLEOTIDE SEQUENCE [LARGE SCALE GENOMIC DNA]</scope>
    <source>
        <strain evidence="1 2">NBRC 100142</strain>
    </source>
</reference>
<gene>
    <name evidence="1" type="ORF">Air01nite_44210</name>
</gene>
<sequence length="593" mass="65525">MRRVHLEAAEDHVQRLARESDPLGAIKELIWNALDADATRVDVVLHRSPLGAVERVTVRDDGTGIAPEALAAAFDRIGGSWKKWTSGTLLRQRTLHGSKGQGRLRAYALGDHIRWTTVADGTGGRSRTEVSAHAGARNDFLIADSEPTQAATGTLVEAWGKQSPRLDRLPLRANHRRLTTELAPYLTAYPGITVVYDGVPVDPGTSVARTAVYPLTFTTVAGTAEEARLKVIEWSTAVERELHLCDGNGMPVASIDIGIRAPGFEFTAYVLWPAMGDHMGDVYLGGGHDSDVTALVAAARERLREHFRGRADDRRRELVQRWRSEGSYPYADDAGPRLERETFDLVAAAVHRHIPRRANQRRATLALLRDALRSRPDRLTDLLGTVFNLSADDRGQLERILGDADRSWLIRASTTVAERLEAIAELRRLTAGGADLERLSAVLSEQTWVFGERHGLLAGDRALDAVLDRHAGPDLLLARARREHERHQHLVVTGTEGAADGKDLDRLVAYAEAVAGDAHYRGLRVDWDVWLVAGRLPTTDPHRPAGCLVDRDDGSSHLRVWARTWSDVLLECTDRVRFFERSVTDGAAAHERR</sequence>
<dbReference type="InterPro" id="IPR036890">
    <property type="entry name" value="HATPase_C_sf"/>
</dbReference>
<dbReference type="SUPFAM" id="SSF55874">
    <property type="entry name" value="ATPase domain of HSP90 chaperone/DNA topoisomerase II/histidine kinase"/>
    <property type="match status" value="1"/>
</dbReference>
<comment type="caution">
    <text evidence="1">The sequence shown here is derived from an EMBL/GenBank/DDBJ whole genome shotgun (WGS) entry which is preliminary data.</text>
</comment>
<dbReference type="RefSeq" id="WP_203704776.1">
    <property type="nucleotide sequence ID" value="NZ_BAAALU010000027.1"/>
</dbReference>
<dbReference type="EMBL" id="BONC01000032">
    <property type="protein sequence ID" value="GIF58326.1"/>
    <property type="molecule type" value="Genomic_DNA"/>
</dbReference>
<keyword evidence="2" id="KW-1185">Reference proteome</keyword>
<name>A0ABQ4C6B8_9ACTN</name>